<organism evidence="1">
    <name type="scientific">marine sediment metagenome</name>
    <dbReference type="NCBI Taxonomy" id="412755"/>
    <lineage>
        <taxon>unclassified sequences</taxon>
        <taxon>metagenomes</taxon>
        <taxon>ecological metagenomes</taxon>
    </lineage>
</organism>
<dbReference type="AlphaFoldDB" id="X1JB93"/>
<name>X1JB93_9ZZZZ</name>
<protein>
    <submittedName>
        <fullName evidence="1">Uncharacterized protein</fullName>
    </submittedName>
</protein>
<accession>X1JB93</accession>
<dbReference type="EMBL" id="BARU01041874">
    <property type="protein sequence ID" value="GAH78790.1"/>
    <property type="molecule type" value="Genomic_DNA"/>
</dbReference>
<reference evidence="1" key="1">
    <citation type="journal article" date="2014" name="Front. Microbiol.">
        <title>High frequency of phylogenetically diverse reductive dehalogenase-homologous genes in deep subseafloor sedimentary metagenomes.</title>
        <authorList>
            <person name="Kawai M."/>
            <person name="Futagami T."/>
            <person name="Toyoda A."/>
            <person name="Takaki Y."/>
            <person name="Nishi S."/>
            <person name="Hori S."/>
            <person name="Arai W."/>
            <person name="Tsubouchi T."/>
            <person name="Morono Y."/>
            <person name="Uchiyama I."/>
            <person name="Ito T."/>
            <person name="Fujiyama A."/>
            <person name="Inagaki F."/>
            <person name="Takami H."/>
        </authorList>
    </citation>
    <scope>NUCLEOTIDE SEQUENCE</scope>
    <source>
        <strain evidence="1">Expedition CK06-06</strain>
    </source>
</reference>
<proteinExistence type="predicted"/>
<comment type="caution">
    <text evidence="1">The sequence shown here is derived from an EMBL/GenBank/DDBJ whole genome shotgun (WGS) entry which is preliminary data.</text>
</comment>
<evidence type="ECO:0000313" key="1">
    <source>
        <dbReference type="EMBL" id="GAH78790.1"/>
    </source>
</evidence>
<sequence>MRQIEELALDIDSPDSRKKVKGLYKSMTPDAQRLYQSRIEEMLASKED</sequence>
<gene>
    <name evidence="1" type="ORF">S03H2_64461</name>
</gene>